<dbReference type="EMBL" id="JBDODL010000313">
    <property type="protein sequence ID" value="MES1919513.1"/>
    <property type="molecule type" value="Genomic_DNA"/>
</dbReference>
<protein>
    <submittedName>
        <fullName evidence="1">Uncharacterized protein</fullName>
    </submittedName>
</protein>
<accession>A0ABV2AIN1</accession>
<comment type="caution">
    <text evidence="1">The sequence shown here is derived from an EMBL/GenBank/DDBJ whole genome shotgun (WGS) entry which is preliminary data.</text>
</comment>
<keyword evidence="2" id="KW-1185">Reference proteome</keyword>
<proteinExistence type="predicted"/>
<gene>
    <name evidence="1" type="ORF">MHBO_001331</name>
</gene>
<sequence length="103" mass="12222">MATEANPCKSKMCKIMLCKMFQLEDSLNFDFDNPAIKTPRDDNLNFRALETFDLKLEKTNSKKDKTEDEMIKKFVKREKDIFNVDEAQNFTKFLAKKWKSKIE</sequence>
<name>A0ABV2AIN1_9EUKA</name>
<evidence type="ECO:0000313" key="1">
    <source>
        <dbReference type="EMBL" id="MES1919513.1"/>
    </source>
</evidence>
<dbReference type="Proteomes" id="UP001439008">
    <property type="component" value="Unassembled WGS sequence"/>
</dbReference>
<evidence type="ECO:0000313" key="2">
    <source>
        <dbReference type="Proteomes" id="UP001439008"/>
    </source>
</evidence>
<reference evidence="1 2" key="1">
    <citation type="journal article" date="2024" name="BMC Biol.">
        <title>Comparative genomics of Ascetosporea gives new insight into the evolutionary basis for animal parasitism in Rhizaria.</title>
        <authorList>
            <person name="Hiltunen Thoren M."/>
            <person name="Onut-Brannstrom I."/>
            <person name="Alfjorden A."/>
            <person name="Peckova H."/>
            <person name="Swords F."/>
            <person name="Hooper C."/>
            <person name="Holzer A.S."/>
            <person name="Bass D."/>
            <person name="Burki F."/>
        </authorList>
    </citation>
    <scope>NUCLEOTIDE SEQUENCE [LARGE SCALE GENOMIC DNA]</scope>
    <source>
        <strain evidence="1">20-A016</strain>
    </source>
</reference>
<organism evidence="1 2">
    <name type="scientific">Bonamia ostreae</name>
    <dbReference type="NCBI Taxonomy" id="126728"/>
    <lineage>
        <taxon>Eukaryota</taxon>
        <taxon>Sar</taxon>
        <taxon>Rhizaria</taxon>
        <taxon>Endomyxa</taxon>
        <taxon>Ascetosporea</taxon>
        <taxon>Haplosporida</taxon>
        <taxon>Bonamia</taxon>
    </lineage>
</organism>